<keyword evidence="3" id="KW-1185">Reference proteome</keyword>
<name>A0ABR0Q8Y7_GOSAR</name>
<feature type="region of interest" description="Disordered" evidence="1">
    <location>
        <begin position="74"/>
        <end position="117"/>
    </location>
</feature>
<evidence type="ECO:0000256" key="1">
    <source>
        <dbReference type="SAM" id="MobiDB-lite"/>
    </source>
</evidence>
<proteinExistence type="predicted"/>
<gene>
    <name evidence="2" type="ORF">PVK06_011147</name>
</gene>
<feature type="compositionally biased region" description="Polar residues" evidence="1">
    <location>
        <begin position="74"/>
        <end position="86"/>
    </location>
</feature>
<reference evidence="2 3" key="1">
    <citation type="submission" date="2023-03" db="EMBL/GenBank/DDBJ databases">
        <title>WGS of Gossypium arboreum.</title>
        <authorList>
            <person name="Yu D."/>
        </authorList>
    </citation>
    <scope>NUCLEOTIDE SEQUENCE [LARGE SCALE GENOMIC DNA]</scope>
    <source>
        <tissue evidence="2">Leaf</tissue>
    </source>
</reference>
<organism evidence="2 3">
    <name type="scientific">Gossypium arboreum</name>
    <name type="common">Tree cotton</name>
    <name type="synonym">Gossypium nanking</name>
    <dbReference type="NCBI Taxonomy" id="29729"/>
    <lineage>
        <taxon>Eukaryota</taxon>
        <taxon>Viridiplantae</taxon>
        <taxon>Streptophyta</taxon>
        <taxon>Embryophyta</taxon>
        <taxon>Tracheophyta</taxon>
        <taxon>Spermatophyta</taxon>
        <taxon>Magnoliopsida</taxon>
        <taxon>eudicotyledons</taxon>
        <taxon>Gunneridae</taxon>
        <taxon>Pentapetalae</taxon>
        <taxon>rosids</taxon>
        <taxon>malvids</taxon>
        <taxon>Malvales</taxon>
        <taxon>Malvaceae</taxon>
        <taxon>Malvoideae</taxon>
        <taxon>Gossypium</taxon>
    </lineage>
</organism>
<dbReference type="Proteomes" id="UP001358586">
    <property type="component" value="Chromosome 4"/>
</dbReference>
<dbReference type="EMBL" id="JARKNE010000004">
    <property type="protein sequence ID" value="KAK5835458.1"/>
    <property type="molecule type" value="Genomic_DNA"/>
</dbReference>
<protein>
    <submittedName>
        <fullName evidence="2">Uncharacterized protein</fullName>
    </submittedName>
</protein>
<feature type="compositionally biased region" description="Acidic residues" evidence="1">
    <location>
        <begin position="102"/>
        <end position="117"/>
    </location>
</feature>
<accession>A0ABR0Q8Y7</accession>
<evidence type="ECO:0000313" key="2">
    <source>
        <dbReference type="EMBL" id="KAK5835458.1"/>
    </source>
</evidence>
<sequence>MRESFLTSELATSPDCIDWLKYNNKSYLLPDAKKSRHVTVGGQYEGPSILGREKMAQGDQHLLQFHRRTRLSCNLPTAKTQTQSTMEEVDEYGDQHRGAHEYEDEDEDDEESPPQVV</sequence>
<comment type="caution">
    <text evidence="2">The sequence shown here is derived from an EMBL/GenBank/DDBJ whole genome shotgun (WGS) entry which is preliminary data.</text>
</comment>
<evidence type="ECO:0000313" key="3">
    <source>
        <dbReference type="Proteomes" id="UP001358586"/>
    </source>
</evidence>